<dbReference type="Proteomes" id="UP001056120">
    <property type="component" value="Linkage Group LG06"/>
</dbReference>
<reference evidence="2" key="1">
    <citation type="journal article" date="2022" name="Mol. Ecol. Resour.">
        <title>The genomes of chicory, endive, great burdock and yacon provide insights into Asteraceae palaeo-polyploidization history and plant inulin production.</title>
        <authorList>
            <person name="Fan W."/>
            <person name="Wang S."/>
            <person name="Wang H."/>
            <person name="Wang A."/>
            <person name="Jiang F."/>
            <person name="Liu H."/>
            <person name="Zhao H."/>
            <person name="Xu D."/>
            <person name="Zhang Y."/>
        </authorList>
    </citation>
    <scope>NUCLEOTIDE SEQUENCE [LARGE SCALE GENOMIC DNA]</scope>
    <source>
        <strain evidence="2">cv. Yunnan</strain>
    </source>
</reference>
<gene>
    <name evidence="1" type="ORF">L1987_18082</name>
</gene>
<reference evidence="1 2" key="2">
    <citation type="journal article" date="2022" name="Mol. Ecol. Resour.">
        <title>The genomes of chicory, endive, great burdock and yacon provide insights into Asteraceae paleo-polyploidization history and plant inulin production.</title>
        <authorList>
            <person name="Fan W."/>
            <person name="Wang S."/>
            <person name="Wang H."/>
            <person name="Wang A."/>
            <person name="Jiang F."/>
            <person name="Liu H."/>
            <person name="Zhao H."/>
            <person name="Xu D."/>
            <person name="Zhang Y."/>
        </authorList>
    </citation>
    <scope>NUCLEOTIDE SEQUENCE [LARGE SCALE GENOMIC DNA]</scope>
    <source>
        <strain evidence="2">cv. Yunnan</strain>
        <tissue evidence="1">Leaves</tissue>
    </source>
</reference>
<protein>
    <submittedName>
        <fullName evidence="1">Uncharacterized protein</fullName>
    </submittedName>
</protein>
<evidence type="ECO:0000313" key="2">
    <source>
        <dbReference type="Proteomes" id="UP001056120"/>
    </source>
</evidence>
<accession>A0ACB9IZB1</accession>
<organism evidence="1 2">
    <name type="scientific">Smallanthus sonchifolius</name>
    <dbReference type="NCBI Taxonomy" id="185202"/>
    <lineage>
        <taxon>Eukaryota</taxon>
        <taxon>Viridiplantae</taxon>
        <taxon>Streptophyta</taxon>
        <taxon>Embryophyta</taxon>
        <taxon>Tracheophyta</taxon>
        <taxon>Spermatophyta</taxon>
        <taxon>Magnoliopsida</taxon>
        <taxon>eudicotyledons</taxon>
        <taxon>Gunneridae</taxon>
        <taxon>Pentapetalae</taxon>
        <taxon>asterids</taxon>
        <taxon>campanulids</taxon>
        <taxon>Asterales</taxon>
        <taxon>Asteraceae</taxon>
        <taxon>Asteroideae</taxon>
        <taxon>Heliantheae alliance</taxon>
        <taxon>Millerieae</taxon>
        <taxon>Smallanthus</taxon>
    </lineage>
</organism>
<name>A0ACB9IZB1_9ASTR</name>
<sequence length="142" mass="15702">MMLAKTIPLIHNPPLLSPMEPLPKNQENLEIPKPKLKPLHWDKVGASFEREWVPDYLDKMPSQPAEKKSSSDDHQNEPNGEDDPAADHHRQTEVEAEPASSASESSNIGNDIAINATNIMGVPIVNPNFQGNHENNLFPSGK</sequence>
<evidence type="ECO:0000313" key="1">
    <source>
        <dbReference type="EMBL" id="KAI3813360.1"/>
    </source>
</evidence>
<proteinExistence type="predicted"/>
<keyword evidence="2" id="KW-1185">Reference proteome</keyword>
<dbReference type="EMBL" id="CM042023">
    <property type="protein sequence ID" value="KAI3813360.1"/>
    <property type="molecule type" value="Genomic_DNA"/>
</dbReference>
<comment type="caution">
    <text evidence="1">The sequence shown here is derived from an EMBL/GenBank/DDBJ whole genome shotgun (WGS) entry which is preliminary data.</text>
</comment>